<proteinExistence type="predicted"/>
<feature type="domain" description="MPN" evidence="7">
    <location>
        <begin position="44"/>
        <end position="169"/>
    </location>
</feature>
<keyword evidence="4" id="KW-0862">Zinc</keyword>
<keyword evidence="1" id="KW-0645">Protease</keyword>
<gene>
    <name evidence="8" type="ORF">Q0590_26370</name>
</gene>
<dbReference type="PROSITE" id="PS50249">
    <property type="entry name" value="MPN"/>
    <property type="match status" value="1"/>
</dbReference>
<dbReference type="PROSITE" id="PS01302">
    <property type="entry name" value="UPF0758"/>
    <property type="match status" value="1"/>
</dbReference>
<keyword evidence="2" id="KW-0479">Metal-binding</keyword>
<dbReference type="RefSeq" id="WP_302040635.1">
    <property type="nucleotide sequence ID" value="NZ_JAUKPO010000022.1"/>
</dbReference>
<evidence type="ECO:0000256" key="5">
    <source>
        <dbReference type="ARBA" id="ARBA00023049"/>
    </source>
</evidence>
<protein>
    <submittedName>
        <fullName evidence="8">JAB domain-containing protein</fullName>
    </submittedName>
</protein>
<dbReference type="EMBL" id="JAUKPO010000022">
    <property type="protein sequence ID" value="MDO1449832.1"/>
    <property type="molecule type" value="Genomic_DNA"/>
</dbReference>
<comment type="caution">
    <text evidence="8">The sequence shown here is derived from an EMBL/GenBank/DDBJ whole genome shotgun (WGS) entry which is preliminary data.</text>
</comment>
<dbReference type="InterPro" id="IPR037518">
    <property type="entry name" value="MPN"/>
</dbReference>
<sequence>MKKHQSMKEHSSMRNPYQRKSSTHGIAEIELVYRCQGPKRSRRKITCAQDAYLVLRPFWPKDTICLYEQFRILLLDRANYVLGVALLSSGGIAGSVMDPKLVFVTALKAKASSLILAHNHPSGNNKPSRIDFTITRQLKEAGTLLELPILDHLILTTDGYYSMADQGVL</sequence>
<dbReference type="InterPro" id="IPR020891">
    <property type="entry name" value="UPF0758_CS"/>
</dbReference>
<keyword evidence="3" id="KW-0378">Hydrolase</keyword>
<feature type="region of interest" description="Disordered" evidence="6">
    <location>
        <begin position="1"/>
        <end position="22"/>
    </location>
</feature>
<dbReference type="InterPro" id="IPR001405">
    <property type="entry name" value="UPF0758"/>
</dbReference>
<dbReference type="Pfam" id="PF04002">
    <property type="entry name" value="RadC"/>
    <property type="match status" value="1"/>
</dbReference>
<accession>A0ABT8RGJ6</accession>
<dbReference type="CDD" id="cd08071">
    <property type="entry name" value="MPN_DUF2466"/>
    <property type="match status" value="1"/>
</dbReference>
<name>A0ABT8RGJ6_9BACT</name>
<evidence type="ECO:0000256" key="4">
    <source>
        <dbReference type="ARBA" id="ARBA00022833"/>
    </source>
</evidence>
<dbReference type="Gene3D" id="3.40.140.10">
    <property type="entry name" value="Cytidine Deaminase, domain 2"/>
    <property type="match status" value="1"/>
</dbReference>
<evidence type="ECO:0000256" key="3">
    <source>
        <dbReference type="ARBA" id="ARBA00022801"/>
    </source>
</evidence>
<dbReference type="PANTHER" id="PTHR30471">
    <property type="entry name" value="DNA REPAIR PROTEIN RADC"/>
    <property type="match status" value="1"/>
</dbReference>
<evidence type="ECO:0000256" key="2">
    <source>
        <dbReference type="ARBA" id="ARBA00022723"/>
    </source>
</evidence>
<evidence type="ECO:0000256" key="6">
    <source>
        <dbReference type="SAM" id="MobiDB-lite"/>
    </source>
</evidence>
<feature type="compositionally biased region" description="Polar residues" evidence="6">
    <location>
        <begin position="13"/>
        <end position="22"/>
    </location>
</feature>
<evidence type="ECO:0000313" key="9">
    <source>
        <dbReference type="Proteomes" id="UP001168528"/>
    </source>
</evidence>
<dbReference type="Proteomes" id="UP001168528">
    <property type="component" value="Unassembled WGS sequence"/>
</dbReference>
<reference evidence="8" key="1">
    <citation type="submission" date="2023-07" db="EMBL/GenBank/DDBJ databases">
        <title>The genome sequence of Rhodocytophaga aerolata KACC 12507.</title>
        <authorList>
            <person name="Zhang X."/>
        </authorList>
    </citation>
    <scope>NUCLEOTIDE SEQUENCE</scope>
    <source>
        <strain evidence="8">KACC 12507</strain>
    </source>
</reference>
<feature type="compositionally biased region" description="Basic and acidic residues" evidence="6">
    <location>
        <begin position="1"/>
        <end position="12"/>
    </location>
</feature>
<organism evidence="8 9">
    <name type="scientific">Rhodocytophaga aerolata</name>
    <dbReference type="NCBI Taxonomy" id="455078"/>
    <lineage>
        <taxon>Bacteria</taxon>
        <taxon>Pseudomonadati</taxon>
        <taxon>Bacteroidota</taxon>
        <taxon>Cytophagia</taxon>
        <taxon>Cytophagales</taxon>
        <taxon>Rhodocytophagaceae</taxon>
        <taxon>Rhodocytophaga</taxon>
    </lineage>
</organism>
<evidence type="ECO:0000259" key="7">
    <source>
        <dbReference type="PROSITE" id="PS50249"/>
    </source>
</evidence>
<keyword evidence="5" id="KW-0482">Metalloprotease</keyword>
<evidence type="ECO:0000256" key="1">
    <source>
        <dbReference type="ARBA" id="ARBA00022670"/>
    </source>
</evidence>
<dbReference type="PANTHER" id="PTHR30471:SF3">
    <property type="entry name" value="UPF0758 PROTEIN YEES-RELATED"/>
    <property type="match status" value="1"/>
</dbReference>
<keyword evidence="9" id="KW-1185">Reference proteome</keyword>
<dbReference type="InterPro" id="IPR025657">
    <property type="entry name" value="RadC_JAB"/>
</dbReference>
<evidence type="ECO:0000313" key="8">
    <source>
        <dbReference type="EMBL" id="MDO1449832.1"/>
    </source>
</evidence>